<evidence type="ECO:0008006" key="9">
    <source>
        <dbReference type="Google" id="ProtNLM"/>
    </source>
</evidence>
<feature type="region of interest" description="Disordered" evidence="4">
    <location>
        <begin position="238"/>
        <end position="288"/>
    </location>
</feature>
<evidence type="ECO:0000256" key="4">
    <source>
        <dbReference type="SAM" id="MobiDB-lite"/>
    </source>
</evidence>
<dbReference type="InterPro" id="IPR026791">
    <property type="entry name" value="DOCK"/>
</dbReference>
<evidence type="ECO:0000313" key="7">
    <source>
        <dbReference type="EMBL" id="KAK0422809.1"/>
    </source>
</evidence>
<dbReference type="InterPro" id="IPR043162">
    <property type="entry name" value="DOCK_C_lobe_C"/>
</dbReference>
<dbReference type="FunFam" id="1.20.58.740:FF:000002">
    <property type="entry name" value="Dedicator of cytokinesis protein 7"/>
    <property type="match status" value="1"/>
</dbReference>
<keyword evidence="2" id="KW-0344">Guanine-nucleotide releasing factor</keyword>
<evidence type="ECO:0000256" key="1">
    <source>
        <dbReference type="ARBA" id="ARBA00022553"/>
    </source>
</evidence>
<evidence type="ECO:0000313" key="8">
    <source>
        <dbReference type="Proteomes" id="UP001175271"/>
    </source>
</evidence>
<dbReference type="InterPro" id="IPR037808">
    <property type="entry name" value="C2_Dock-C"/>
</dbReference>
<feature type="compositionally biased region" description="Polar residues" evidence="4">
    <location>
        <begin position="252"/>
        <end position="288"/>
    </location>
</feature>
<dbReference type="Pfam" id="PF14429">
    <property type="entry name" value="DOCK-C2"/>
    <property type="match status" value="1"/>
</dbReference>
<feature type="region of interest" description="Disordered" evidence="4">
    <location>
        <begin position="1215"/>
        <end position="1259"/>
    </location>
</feature>
<dbReference type="InterPro" id="IPR043161">
    <property type="entry name" value="DOCK_C_lobe_A"/>
</dbReference>
<dbReference type="GO" id="GO:0005085">
    <property type="term" value="F:guanyl-nucleotide exchange factor activity"/>
    <property type="evidence" value="ECO:0007669"/>
    <property type="project" value="UniProtKB-KW"/>
</dbReference>
<feature type="compositionally biased region" description="Pro residues" evidence="4">
    <location>
        <begin position="1230"/>
        <end position="1240"/>
    </location>
</feature>
<dbReference type="PROSITE" id="PS51650">
    <property type="entry name" value="C2_DOCK"/>
    <property type="match status" value="1"/>
</dbReference>
<proteinExistence type="inferred from homology"/>
<evidence type="ECO:0000256" key="2">
    <source>
        <dbReference type="ARBA" id="ARBA00022658"/>
    </source>
</evidence>
<feature type="compositionally biased region" description="Low complexity" evidence="4">
    <location>
        <begin position="1241"/>
        <end position="1257"/>
    </location>
</feature>
<keyword evidence="8" id="KW-1185">Reference proteome</keyword>
<organism evidence="7 8">
    <name type="scientific">Steinernema hermaphroditum</name>
    <dbReference type="NCBI Taxonomy" id="289476"/>
    <lineage>
        <taxon>Eukaryota</taxon>
        <taxon>Metazoa</taxon>
        <taxon>Ecdysozoa</taxon>
        <taxon>Nematoda</taxon>
        <taxon>Chromadorea</taxon>
        <taxon>Rhabditida</taxon>
        <taxon>Tylenchina</taxon>
        <taxon>Panagrolaimomorpha</taxon>
        <taxon>Strongyloidoidea</taxon>
        <taxon>Steinernematidae</taxon>
        <taxon>Steinernema</taxon>
    </lineage>
</organism>
<dbReference type="Pfam" id="PF11878">
    <property type="entry name" value="DOCK_C-D_N"/>
    <property type="match status" value="1"/>
</dbReference>
<evidence type="ECO:0000259" key="5">
    <source>
        <dbReference type="PROSITE" id="PS51650"/>
    </source>
</evidence>
<dbReference type="Proteomes" id="UP001175271">
    <property type="component" value="Unassembled WGS sequence"/>
</dbReference>
<dbReference type="CDD" id="cd11695">
    <property type="entry name" value="DHR2_DOCK_C"/>
    <property type="match status" value="1"/>
</dbReference>
<dbReference type="CDD" id="cd08696">
    <property type="entry name" value="C2_Dock-C"/>
    <property type="match status" value="1"/>
</dbReference>
<dbReference type="PANTHER" id="PTHR23317:SF76">
    <property type="entry name" value="LD20667P"/>
    <property type="match status" value="1"/>
</dbReference>
<dbReference type="FunFam" id="1.25.40.410:FF:000002">
    <property type="entry name" value="Dedicator of cytokinesis protein 7"/>
    <property type="match status" value="1"/>
</dbReference>
<feature type="domain" description="C2 DOCK-type" evidence="5">
    <location>
        <begin position="690"/>
        <end position="855"/>
    </location>
</feature>
<keyword evidence="1" id="KW-0597">Phosphoprotein</keyword>
<comment type="similarity">
    <text evidence="3">Belongs to the DOCK family.</text>
</comment>
<dbReference type="PROSITE" id="PS51651">
    <property type="entry name" value="DOCKER"/>
    <property type="match status" value="1"/>
</dbReference>
<feature type="compositionally biased region" description="Polar residues" evidence="4">
    <location>
        <begin position="554"/>
        <end position="584"/>
    </location>
</feature>
<dbReference type="InterPro" id="IPR027007">
    <property type="entry name" value="C2_DOCK-type_domain"/>
</dbReference>
<dbReference type="Pfam" id="PF20421">
    <property type="entry name" value="DHR-2_Lobe_C"/>
    <property type="match status" value="1"/>
</dbReference>
<dbReference type="Gene3D" id="1.25.40.410">
    <property type="match status" value="1"/>
</dbReference>
<dbReference type="Pfam" id="PF20422">
    <property type="entry name" value="DHR-2_Lobe_B"/>
    <property type="match status" value="1"/>
</dbReference>
<dbReference type="InterPro" id="IPR046769">
    <property type="entry name" value="DOCKER_Lobe_A"/>
</dbReference>
<evidence type="ECO:0000259" key="6">
    <source>
        <dbReference type="PROSITE" id="PS51651"/>
    </source>
</evidence>
<evidence type="ECO:0000256" key="3">
    <source>
        <dbReference type="PROSITE-ProRule" id="PRU00983"/>
    </source>
</evidence>
<dbReference type="InterPro" id="IPR046773">
    <property type="entry name" value="DOCKER_Lobe_C"/>
</dbReference>
<name>A0AA39M6Z2_9BILA</name>
<gene>
    <name evidence="7" type="ORF">QR680_007798</name>
</gene>
<dbReference type="GO" id="GO:0007264">
    <property type="term" value="P:small GTPase-mediated signal transduction"/>
    <property type="evidence" value="ECO:0007669"/>
    <property type="project" value="InterPro"/>
</dbReference>
<dbReference type="Gene3D" id="2.60.40.150">
    <property type="entry name" value="C2 domain"/>
    <property type="match status" value="1"/>
</dbReference>
<reference evidence="7" key="1">
    <citation type="submission" date="2023-06" db="EMBL/GenBank/DDBJ databases">
        <title>Genomic analysis of the entomopathogenic nematode Steinernema hermaphroditum.</title>
        <authorList>
            <person name="Schwarz E.M."/>
            <person name="Heppert J.K."/>
            <person name="Baniya A."/>
            <person name="Schwartz H.T."/>
            <person name="Tan C.-H."/>
            <person name="Antoshechkin I."/>
            <person name="Sternberg P.W."/>
            <person name="Goodrich-Blair H."/>
            <person name="Dillman A.R."/>
        </authorList>
    </citation>
    <scope>NUCLEOTIDE SEQUENCE</scope>
    <source>
        <strain evidence="7">PS9179</strain>
        <tissue evidence="7">Whole animal</tissue>
    </source>
</reference>
<protein>
    <recommendedName>
        <fullName evidence="9">C2 DOCK-type domain-containing protein</fullName>
    </recommendedName>
</protein>
<feature type="region of interest" description="Disordered" evidence="4">
    <location>
        <begin position="553"/>
        <end position="584"/>
    </location>
</feature>
<accession>A0AA39M6Z2</accession>
<dbReference type="PANTHER" id="PTHR23317">
    <property type="entry name" value="DEDICATOR OF CYTOKINESIS DOCK"/>
    <property type="match status" value="1"/>
</dbReference>
<dbReference type="Pfam" id="PF06920">
    <property type="entry name" value="DHR-2_Lobe_A"/>
    <property type="match status" value="1"/>
</dbReference>
<comment type="caution">
    <text evidence="7">The sequence shown here is derived from an EMBL/GenBank/DDBJ whole genome shotgun (WGS) entry which is preliminary data.</text>
</comment>
<dbReference type="EMBL" id="JAUCMV010000001">
    <property type="protein sequence ID" value="KAK0422809.1"/>
    <property type="molecule type" value="Genomic_DNA"/>
</dbReference>
<sequence length="2253" mass="250095">MTPSPVSGGTRSFASKRSKINAADVRRHVMSGNIILHQSQAYSMDVSTTSIRSCPNSDSADSAGDGGARLQVSRFDRGVTVAVCGCWTRLSLDCQIAARPAKAAPSFQLNPADIVDPVDVEEQLQRKNSSLYDHAAASPARKVHEFPLDDIDVRVVHRDRTTEPSVADNLAELAVEAPIRDLIATYNDQFSLVQRRHQQYSSADAYIRMLMERPILAQTLPRQSYELDVEAEVAKASRAKRSASVVDDQPSKRNSFASHYSSDSMSTVDAGTASQQAQPTQLHQSVSDPTIPGVIQRISHTQLDQINEQRRNGGRSCNLVNLLPIQTETEVVERRTPPPFPAEHCGQKLIVKFSQLILEPCFEPLFGSVALYDIKSRRRISETFHFDFNSDDLKKMIGGSAESEGDASKCRQGIFSLSDPSADVFIVVKLDKVLQGCESGEAAEPYLKEDKEKNREKLTLAAKDCCDRLGAYRMPLGWMFIDLSSVLSGLTAASSSNEDVQASTITLNLDAESIVSADRASCSTTGTFRRVGSGTSSGGGRRTPMQKRRLFAGASSQPNTPGLDNGSENFVYSNPSSDGKSSTPAGLNSLCPVTLNFDAFFRHESDRLNDEDILKVLTDARKQGSKFNRLKTFPARWKVELSTVTDDLLMKYSPELLKVNPFVPGPPQNAAREVAEFPHDKLYAVNASYRNLLYIYPKIANFSNRAGAARNICIKVELMDGQECPLECFFGKSSAPNFSTKALTVVNYHNKCPQFTDELKVRIPVDVNDGHHLLFTFYHITCRPSKPGEEIETPIGYSWIPLYRDGRLQTGDFHLPISLDKLPQSYGYLPPDVNLPNIKWLDGHKPLFSVSLRALSTVHTQDSHLDHFLKAFHSLSSTNKKMRRVTEPELKAAIQSVAKARPQPMVSFLYVIMDKLLALIVSTPFSESISSVCFEMIGQLVKICTLLLDSFSDSHGRSSLLSTYIHYHKISLKDPIGLNIAPANGASQAAPKASLDEMHSPADNSDLFEIIRDFERSASTAKASTFDSIDGGCKSHKLMHEELVRLWVTSVGAAREMAFINSWFFLELILKSMAEYLSVSNRMFLPRKLRFRDSFIGDLSRLSQMIVQEIIEPSGKGKGSAAQINLSYAFFLRDCFSLMDRSYVMALVKQYNRDLSAKISALSDPLSTSLMLLKMDFMRVVCSHEHFVMLNLPFGLGHSLSHSYSTASYGSSSTGGGNAMSLSQTGNYPPSAPNLQPPSPGGSSLSSRSAESQSSGSVDLTPDFRAKHFLIGIVLSDLATVLETASQPLHARAIGLIRNLLATHEADSRLGDTIVKNRVAALYLPLVGIVLESSTQLYDPYSKNGKENAWSPSIINGNDSVFSARGTASTGPGINPKVALAIAGMGGTASSPTTPDEKTLKVEAVKPSKPQLSLPLSRQLLACFCWTLKHLDKTTLRHWMRELSPGRMVQLLDVLQLGISCFEYRSPASILESGDQARGDLRQRLEEAILGENSMAKEFLRKKSAGLAENDGVRWRKDTKVTWKGAQYNSGGEISDEFSGASGSEIDSVFEATLCTEVSLTVLDTLELIIRVLNSPGSDHLSFALPVVLKIFMHMLACNQSVTTLDNVFASQRAVVVKYPELIFEQQSEQCGELCLQLLRHCASKLPQIRSQAAASLYLLMRQSFECGSNLAKVKMQITMSLSTLVSNGTKLGFWLNEDHLRRSLKTVLTYSETDAHTDVQLKETTFSEQVKDLVFNLHMILSDTVKMKDFSNDFEMLIDLMYRVAKGYQNNPDLRLTWLLNMAGKHSDKGNYAEAGQCVLHAAALAAEYLSMTDYREHLPRGAVAFEAISENVIQESATSDDVISPDEEGICESAHFSEVGLVNLIEKTAVFFEKAQMYEQLLDIYKILSPVLEEWRDYQRLAQLHNRISVSLGKIEPTVPMQDDLSEAWSSPLPTADKRCFGTYFRVAFYGSLFGDVDGVEFVYKEPAITKLPEVSHRLEGFYSDRFGKGTVEVIKDSNTVDRSKLNPNKGYLQITYVEPYLEGWERRRRPTYYERNHKLHRFVYATPFTKDGKAHGELHEQYKRRTVLTTQHSFPYVKTRLRVIKREQTVLSPIEVAIEDVHKKTRELAAATAQNPPDAKMLQMVLQGCIGTTVNQGPIQVANVFLADIALDEHGKPVDRLQNKLRLCFKDFSKKCHDALLKNEQLIHFDQADYQKEMKKNYVEFTKLMTPIVSLSKFQAATRCSQQGDIDHTVTDLVSRAVELGPVTAV</sequence>
<dbReference type="Gene3D" id="1.20.58.740">
    <property type="match status" value="1"/>
</dbReference>
<dbReference type="InterPro" id="IPR021816">
    <property type="entry name" value="DOCK_C/D_N"/>
</dbReference>
<dbReference type="InterPro" id="IPR046770">
    <property type="entry name" value="DOCKER_Lobe_B"/>
</dbReference>
<feature type="domain" description="DOCKER" evidence="6">
    <location>
        <begin position="1767"/>
        <end position="2221"/>
    </location>
</feature>
<dbReference type="InterPro" id="IPR035892">
    <property type="entry name" value="C2_domain_sf"/>
</dbReference>
<dbReference type="InterPro" id="IPR027357">
    <property type="entry name" value="DOCKER_dom"/>
</dbReference>